<protein>
    <submittedName>
        <fullName evidence="1">Uncharacterized protein</fullName>
    </submittedName>
</protein>
<reference evidence="1 2" key="1">
    <citation type="submission" date="2024-03" db="EMBL/GenBank/DDBJ databases">
        <title>Adaptation during the transition from Ophiocordyceps entomopathogen to insect associate is accompanied by gene loss and intensified selection.</title>
        <authorList>
            <person name="Ward C.M."/>
            <person name="Onetto C.A."/>
            <person name="Borneman A.R."/>
        </authorList>
    </citation>
    <scope>NUCLEOTIDE SEQUENCE [LARGE SCALE GENOMIC DNA]</scope>
    <source>
        <strain evidence="1">AWRI1</strain>
        <tissue evidence="1">Single Adult Female</tissue>
    </source>
</reference>
<accession>A0AAN9Y8Q1</accession>
<dbReference type="Proteomes" id="UP001367676">
    <property type="component" value="Unassembled WGS sequence"/>
</dbReference>
<gene>
    <name evidence="1" type="ORF">V9T40_009363</name>
</gene>
<organism evidence="1 2">
    <name type="scientific">Parthenolecanium corni</name>
    <dbReference type="NCBI Taxonomy" id="536013"/>
    <lineage>
        <taxon>Eukaryota</taxon>
        <taxon>Metazoa</taxon>
        <taxon>Ecdysozoa</taxon>
        <taxon>Arthropoda</taxon>
        <taxon>Hexapoda</taxon>
        <taxon>Insecta</taxon>
        <taxon>Pterygota</taxon>
        <taxon>Neoptera</taxon>
        <taxon>Paraneoptera</taxon>
        <taxon>Hemiptera</taxon>
        <taxon>Sternorrhyncha</taxon>
        <taxon>Coccoidea</taxon>
        <taxon>Coccidae</taxon>
        <taxon>Parthenolecanium</taxon>
    </lineage>
</organism>
<keyword evidence="2" id="KW-1185">Reference proteome</keyword>
<dbReference type="EMBL" id="JBBCAQ010000010">
    <property type="protein sequence ID" value="KAK7601922.1"/>
    <property type="molecule type" value="Genomic_DNA"/>
</dbReference>
<dbReference type="AlphaFoldDB" id="A0AAN9Y8Q1"/>
<proteinExistence type="predicted"/>
<comment type="caution">
    <text evidence="1">The sequence shown here is derived from an EMBL/GenBank/DDBJ whole genome shotgun (WGS) entry which is preliminary data.</text>
</comment>
<evidence type="ECO:0000313" key="2">
    <source>
        <dbReference type="Proteomes" id="UP001367676"/>
    </source>
</evidence>
<evidence type="ECO:0000313" key="1">
    <source>
        <dbReference type="EMBL" id="KAK7601922.1"/>
    </source>
</evidence>
<name>A0AAN9Y8Q1_9HEMI</name>
<sequence length="67" mass="7044">MTLISPKAGDIEKIATSPTKAVLFTYDYTDELKSVPLESPVKVSPKAAVPLPKVTESSAAVKTNGLV</sequence>